<proteinExistence type="predicted"/>
<dbReference type="RefSeq" id="WP_168883867.1">
    <property type="nucleotide sequence ID" value="NZ_JABAIL010000005.1"/>
</dbReference>
<name>A0A7X8SMW9_9BACT</name>
<gene>
    <name evidence="2" type="ORF">HGP29_18260</name>
</gene>
<dbReference type="EMBL" id="JABAIL010000005">
    <property type="protein sequence ID" value="NLR93163.1"/>
    <property type="molecule type" value="Genomic_DNA"/>
</dbReference>
<dbReference type="Proteomes" id="UP000585050">
    <property type="component" value="Unassembled WGS sequence"/>
</dbReference>
<comment type="caution">
    <text evidence="2">The sequence shown here is derived from an EMBL/GenBank/DDBJ whole genome shotgun (WGS) entry which is preliminary data.</text>
</comment>
<accession>A0A7X8SMW9</accession>
<reference evidence="2 3" key="1">
    <citation type="submission" date="2020-04" db="EMBL/GenBank/DDBJ databases">
        <title>Flammeovirga sp. SR4, a novel species isolated from seawater.</title>
        <authorList>
            <person name="Wang X."/>
        </authorList>
    </citation>
    <scope>NUCLEOTIDE SEQUENCE [LARGE SCALE GENOMIC DNA]</scope>
    <source>
        <strain evidence="2 3">SR4</strain>
    </source>
</reference>
<keyword evidence="3" id="KW-1185">Reference proteome</keyword>
<keyword evidence="1" id="KW-0732">Signal</keyword>
<evidence type="ECO:0000256" key="1">
    <source>
        <dbReference type="SAM" id="SignalP"/>
    </source>
</evidence>
<dbReference type="AlphaFoldDB" id="A0A7X8SMW9"/>
<feature type="chain" id="PRO_5031501349" evidence="1">
    <location>
        <begin position="26"/>
        <end position="598"/>
    </location>
</feature>
<organism evidence="2 3">
    <name type="scientific">Flammeovirga agarivorans</name>
    <dbReference type="NCBI Taxonomy" id="2726742"/>
    <lineage>
        <taxon>Bacteria</taxon>
        <taxon>Pseudomonadati</taxon>
        <taxon>Bacteroidota</taxon>
        <taxon>Cytophagia</taxon>
        <taxon>Cytophagales</taxon>
        <taxon>Flammeovirgaceae</taxon>
        <taxon>Flammeovirga</taxon>
    </lineage>
</organism>
<protein>
    <submittedName>
        <fullName evidence="2">T9SS type A sorting domain-containing protein</fullName>
    </submittedName>
</protein>
<dbReference type="NCBIfam" id="TIGR04183">
    <property type="entry name" value="Por_Secre_tail"/>
    <property type="match status" value="1"/>
</dbReference>
<sequence length="598" mass="66145">MKYKLYYYTFLLLFCTLFSTSIIKAQDCSETLSGNVNSNITQTDYCYKSGGNESLIANGTDITWTVGDGTNEATVNIDYTSLQLTGDSIEVNSQYVPQHGVHLIVESNATVIIEGDLILNNLSKITVKNGGLLYVKGNLFTQHDTFEETSGITLTVNTGGTLTVVGNATLYYILGYIDGNFNVLGTSSSEQIDQVGVNQLSGWRTIVFWANILVFGGALNDYLAYLDDLIADLELAIDNNVNIDDDITNISNDPFSANLVINNFPSVANNAKFFDDGFSTESLRIFTDADLENITLDDPLSLADKQISITGHVDIEGSHLSGHQEAINVTSLDGFKYVLKNIVWSLPSNVQSALIAYKNDEADETEKETLYNYFTADPQVTITITDVGSGSRMMSNARVLNDGGDVTINVGIPGDLPVELISFTAEAVNDDVEINWETASEFNADYFLVQKSIDNKNWETIHKVSAQGTTNVSTSYEYTDIAVAESAYYRLHQFDFDGRSEIFGPIKVNAVSNILADFLVYPNHNQKGEKVNFEFSRQISLDEYYVLNILNIKGELIMSKEFNKQIGSITLPEDINTGMYLLQFNFGRDKVIKKIVVQ</sequence>
<evidence type="ECO:0000313" key="3">
    <source>
        <dbReference type="Proteomes" id="UP000585050"/>
    </source>
</evidence>
<dbReference type="InterPro" id="IPR026444">
    <property type="entry name" value="Secre_tail"/>
</dbReference>
<evidence type="ECO:0000313" key="2">
    <source>
        <dbReference type="EMBL" id="NLR93163.1"/>
    </source>
</evidence>
<feature type="signal peptide" evidence="1">
    <location>
        <begin position="1"/>
        <end position="25"/>
    </location>
</feature>